<dbReference type="PANTHER" id="PTHR11941:SF54">
    <property type="entry name" value="ENOYL-COA HYDRATASE, MITOCHONDRIAL"/>
    <property type="match status" value="1"/>
</dbReference>
<dbReference type="InterPro" id="IPR029045">
    <property type="entry name" value="ClpP/crotonase-like_dom_sf"/>
</dbReference>
<dbReference type="Proteomes" id="UP000185696">
    <property type="component" value="Unassembled WGS sequence"/>
</dbReference>
<sequence>MIEVTRVAPGVDLVRLSRPARRNALDLAGFRALAQAWREIESGDTRVAVITGTRDFSSGADLATLDADVRATGRQAWVDIEQALLRDVVLTTPVVSAVEGLCFGAGMELVGATDIRIAGGDAVFALPEVRHGFIPSGGSVARLPRQLGPAAAMQILLTGARFGADRLFHWGFLSEVVGPGEALDRALELAGTIAGHPVAAVAAIKRAVAEGLAGTLDEAYAAESRIGREILRR</sequence>
<dbReference type="PANTHER" id="PTHR11941">
    <property type="entry name" value="ENOYL-COA HYDRATASE-RELATED"/>
    <property type="match status" value="1"/>
</dbReference>
<dbReference type="InterPro" id="IPR001753">
    <property type="entry name" value="Enoyl-CoA_hydra/iso"/>
</dbReference>
<dbReference type="OrthoDB" id="8452484at2"/>
<protein>
    <recommendedName>
        <fullName evidence="3">Enoyl-CoA hydratase</fullName>
    </recommendedName>
</protein>
<dbReference type="Gene3D" id="3.90.226.10">
    <property type="entry name" value="2-enoyl-CoA Hydratase, Chain A, domain 1"/>
    <property type="match status" value="1"/>
</dbReference>
<dbReference type="GO" id="GO:0003824">
    <property type="term" value="F:catalytic activity"/>
    <property type="evidence" value="ECO:0007669"/>
    <property type="project" value="UniProtKB-ARBA"/>
</dbReference>
<comment type="caution">
    <text evidence="1">The sequence shown here is derived from an EMBL/GenBank/DDBJ whole genome shotgun (WGS) entry which is preliminary data.</text>
</comment>
<name>A0A7Z1AZV3_9PSEU</name>
<gene>
    <name evidence="1" type="ORF">BLA60_01645</name>
</gene>
<organism evidence="1 2">
    <name type="scientific">Actinophytocola xinjiangensis</name>
    <dbReference type="NCBI Taxonomy" id="485602"/>
    <lineage>
        <taxon>Bacteria</taxon>
        <taxon>Bacillati</taxon>
        <taxon>Actinomycetota</taxon>
        <taxon>Actinomycetes</taxon>
        <taxon>Pseudonocardiales</taxon>
        <taxon>Pseudonocardiaceae</taxon>
    </lineage>
</organism>
<evidence type="ECO:0000313" key="1">
    <source>
        <dbReference type="EMBL" id="OLF13914.1"/>
    </source>
</evidence>
<dbReference type="AlphaFoldDB" id="A0A7Z1AZV3"/>
<proteinExistence type="predicted"/>
<dbReference type="Pfam" id="PF00378">
    <property type="entry name" value="ECH_1"/>
    <property type="match status" value="1"/>
</dbReference>
<accession>A0A7Z1AZV3</accession>
<evidence type="ECO:0000313" key="2">
    <source>
        <dbReference type="Proteomes" id="UP000185696"/>
    </source>
</evidence>
<dbReference type="CDD" id="cd06558">
    <property type="entry name" value="crotonase-like"/>
    <property type="match status" value="1"/>
</dbReference>
<dbReference type="GO" id="GO:0006635">
    <property type="term" value="P:fatty acid beta-oxidation"/>
    <property type="evidence" value="ECO:0007669"/>
    <property type="project" value="TreeGrafter"/>
</dbReference>
<reference evidence="1 2" key="1">
    <citation type="submission" date="2016-12" db="EMBL/GenBank/DDBJ databases">
        <title>The draft genome sequence of Actinophytocola xinjiangensis.</title>
        <authorList>
            <person name="Wang W."/>
            <person name="Yuan L."/>
        </authorList>
    </citation>
    <scope>NUCLEOTIDE SEQUENCE [LARGE SCALE GENOMIC DNA]</scope>
    <source>
        <strain evidence="1 2">CGMCC 4.4663</strain>
    </source>
</reference>
<dbReference type="EMBL" id="MSIF01000001">
    <property type="protein sequence ID" value="OLF13914.1"/>
    <property type="molecule type" value="Genomic_DNA"/>
</dbReference>
<keyword evidence="2" id="KW-1185">Reference proteome</keyword>
<dbReference type="SUPFAM" id="SSF52096">
    <property type="entry name" value="ClpP/crotonase"/>
    <property type="match status" value="1"/>
</dbReference>
<evidence type="ECO:0008006" key="3">
    <source>
        <dbReference type="Google" id="ProtNLM"/>
    </source>
</evidence>